<feature type="domain" description="SnoaL-like" evidence="1">
    <location>
        <begin position="1"/>
        <end position="119"/>
    </location>
</feature>
<name>A0A3N4PM34_9BACT</name>
<organism evidence="2 3">
    <name type="scientific">Chitinophaga lutea</name>
    <dbReference type="NCBI Taxonomy" id="2488634"/>
    <lineage>
        <taxon>Bacteria</taxon>
        <taxon>Pseudomonadati</taxon>
        <taxon>Bacteroidota</taxon>
        <taxon>Chitinophagia</taxon>
        <taxon>Chitinophagales</taxon>
        <taxon>Chitinophagaceae</taxon>
        <taxon>Chitinophaga</taxon>
    </lineage>
</organism>
<evidence type="ECO:0000313" key="3">
    <source>
        <dbReference type="Proteomes" id="UP000278351"/>
    </source>
</evidence>
<keyword evidence="3" id="KW-1185">Reference proteome</keyword>
<dbReference type="SUPFAM" id="SSF54427">
    <property type="entry name" value="NTF2-like"/>
    <property type="match status" value="1"/>
</dbReference>
<gene>
    <name evidence="2" type="ORF">EGT74_23660</name>
</gene>
<dbReference type="EMBL" id="RPDH01000003">
    <property type="protein sequence ID" value="RPE05387.1"/>
    <property type="molecule type" value="Genomic_DNA"/>
</dbReference>
<protein>
    <submittedName>
        <fullName evidence="2">Nuclear transport factor 2 family protein</fullName>
    </submittedName>
</protein>
<evidence type="ECO:0000313" key="2">
    <source>
        <dbReference type="EMBL" id="RPE05387.1"/>
    </source>
</evidence>
<dbReference type="InterPro" id="IPR046860">
    <property type="entry name" value="SnoaL_5"/>
</dbReference>
<comment type="caution">
    <text evidence="2">The sequence shown here is derived from an EMBL/GenBank/DDBJ whole genome shotgun (WGS) entry which is preliminary data.</text>
</comment>
<dbReference type="Proteomes" id="UP000278351">
    <property type="component" value="Unassembled WGS sequence"/>
</dbReference>
<accession>A0A3N4PM34</accession>
<dbReference type="InterPro" id="IPR032710">
    <property type="entry name" value="NTF2-like_dom_sf"/>
</dbReference>
<dbReference type="Pfam" id="PF20409">
    <property type="entry name" value="SnoaL_5"/>
    <property type="match status" value="1"/>
</dbReference>
<dbReference type="OrthoDB" id="336094at2"/>
<reference evidence="2 3" key="1">
    <citation type="submission" date="2018-11" db="EMBL/GenBank/DDBJ databases">
        <title>Chitinophaga lutea sp.nov., isolate from arsenic contaminated soil.</title>
        <authorList>
            <person name="Zong Y."/>
        </authorList>
    </citation>
    <scope>NUCLEOTIDE SEQUENCE [LARGE SCALE GENOMIC DNA]</scope>
    <source>
        <strain evidence="2 3">ZY74</strain>
    </source>
</reference>
<dbReference type="Gene3D" id="3.10.450.50">
    <property type="match status" value="1"/>
</dbReference>
<dbReference type="AlphaFoldDB" id="A0A3N4PM34"/>
<dbReference type="RefSeq" id="WP_123849031.1">
    <property type="nucleotide sequence ID" value="NZ_RPDH01000003.1"/>
</dbReference>
<proteinExistence type="predicted"/>
<evidence type="ECO:0000259" key="1">
    <source>
        <dbReference type="Pfam" id="PF20409"/>
    </source>
</evidence>
<sequence>MDTPQIAARLVELCRAGQFEQAQKELFAEDVVSIEAFATPGFEKETKGLAANIEKGRQFEAMSEATHSIKVSEPLISGNIIAFVLEMDMTMKGRGRTAFNELCVYHVKDGKIISEQFFYEG</sequence>